<dbReference type="EMBL" id="WVTA01000021">
    <property type="protein sequence ID" value="KAK3197105.1"/>
    <property type="molecule type" value="Genomic_DNA"/>
</dbReference>
<comment type="caution">
    <text evidence="6">The sequence shown here is derived from an EMBL/GenBank/DDBJ whole genome shotgun (WGS) entry which is preliminary data.</text>
</comment>
<evidence type="ECO:0000256" key="4">
    <source>
        <dbReference type="SAM" id="MobiDB-lite"/>
    </source>
</evidence>
<feature type="compositionally biased region" description="Basic and acidic residues" evidence="4">
    <location>
        <begin position="68"/>
        <end position="98"/>
    </location>
</feature>
<organism evidence="6 7">
    <name type="scientific">Pseudopithomyces chartarum</name>
    <dbReference type="NCBI Taxonomy" id="1892770"/>
    <lineage>
        <taxon>Eukaryota</taxon>
        <taxon>Fungi</taxon>
        <taxon>Dikarya</taxon>
        <taxon>Ascomycota</taxon>
        <taxon>Pezizomycotina</taxon>
        <taxon>Dothideomycetes</taxon>
        <taxon>Pleosporomycetidae</taxon>
        <taxon>Pleosporales</taxon>
        <taxon>Massarineae</taxon>
        <taxon>Didymosphaeriaceae</taxon>
        <taxon>Pseudopithomyces</taxon>
    </lineage>
</organism>
<dbReference type="Pfam" id="PF00172">
    <property type="entry name" value="Zn_clus"/>
    <property type="match status" value="1"/>
</dbReference>
<dbReference type="Proteomes" id="UP001280581">
    <property type="component" value="Unassembled WGS sequence"/>
</dbReference>
<evidence type="ECO:0000256" key="1">
    <source>
        <dbReference type="ARBA" id="ARBA00004123"/>
    </source>
</evidence>
<dbReference type="GO" id="GO:0005634">
    <property type="term" value="C:nucleus"/>
    <property type="evidence" value="ECO:0007669"/>
    <property type="project" value="UniProtKB-SubCell"/>
</dbReference>
<gene>
    <name evidence="6" type="ORF">GRF29_1536g625442</name>
</gene>
<comment type="subcellular location">
    <subcellularLocation>
        <location evidence="1">Nucleus</location>
    </subcellularLocation>
</comment>
<dbReference type="SMART" id="SM00906">
    <property type="entry name" value="Fungal_trans"/>
    <property type="match status" value="1"/>
</dbReference>
<keyword evidence="3" id="KW-0539">Nucleus</keyword>
<feature type="domain" description="Zn(2)-C6 fungal-type" evidence="5">
    <location>
        <begin position="22"/>
        <end position="50"/>
    </location>
</feature>
<dbReference type="InterPro" id="IPR050613">
    <property type="entry name" value="Sec_Metabolite_Reg"/>
</dbReference>
<dbReference type="SUPFAM" id="SSF57701">
    <property type="entry name" value="Zn2/Cys6 DNA-binding domain"/>
    <property type="match status" value="1"/>
</dbReference>
<accession>A0AAN6LND6</accession>
<evidence type="ECO:0000256" key="3">
    <source>
        <dbReference type="ARBA" id="ARBA00023242"/>
    </source>
</evidence>
<dbReference type="GO" id="GO:0000981">
    <property type="term" value="F:DNA-binding transcription factor activity, RNA polymerase II-specific"/>
    <property type="evidence" value="ECO:0007669"/>
    <property type="project" value="InterPro"/>
</dbReference>
<feature type="region of interest" description="Disordered" evidence="4">
    <location>
        <begin position="54"/>
        <end position="121"/>
    </location>
</feature>
<dbReference type="Gene3D" id="4.10.240.10">
    <property type="entry name" value="Zn(2)-C6 fungal-type DNA-binding domain"/>
    <property type="match status" value="1"/>
</dbReference>
<dbReference type="InterPro" id="IPR036864">
    <property type="entry name" value="Zn2-C6_fun-type_DNA-bd_sf"/>
</dbReference>
<dbReference type="Pfam" id="PF04082">
    <property type="entry name" value="Fungal_trans"/>
    <property type="match status" value="1"/>
</dbReference>
<dbReference type="SMART" id="SM00066">
    <property type="entry name" value="GAL4"/>
    <property type="match status" value="1"/>
</dbReference>
<dbReference type="CDD" id="cd12148">
    <property type="entry name" value="fungal_TF_MHR"/>
    <property type="match status" value="1"/>
</dbReference>
<sequence length="743" mass="82755">MASRYDGRGDAPTITRRRHVLACARCRARRVKCDRAQPACSNCVKVGALCQPVQQSGPPSGAAPSRPGSREPVERSRLTKLEEEVARLSREVDSKSPSREPSQSPPPENSPHQISANSGRLVDGRAPGYLSPYSWAVAAGGMLPFETSVAPVSTEVHVDESLGLATEETLRMIDDRLHDTLLEAFNHRVDPIVRVLHWPSFQEKCIHFRQRRRSQMHLSTGSSYTGTYVQEAQFSATQPSPFSTPGMPAIGSEKKGTTSSDRAFSTLLCAVYYASIISIVHGPNPSDLAQNINAVGLWSSLRREMTSRLNIMDETFVQAASIEFLQAMVIYLSVELGTVNPQRQWLQLGTAIHMAQSLGVHRDPSAFGLGPVDIETRRRLWAQICILDGRLAEQLCREPAINPDTYDIALPLSLADQSLTELELQCRPAHQGPGADLTSFHEVEAAQEHTVPFSPMALLIVEAETSRQQQQLLCLRYNPRDRPLRAGSASPQTAKRAIPFFGRTDRGQWANELQNRFSTRYNWDQYDNSDPIRYLVTEICQINMLKVKLMSSMTQRRDMPSANAWQPEVLSIFHDALHLATRCAALMHQYSNSPYNWYTRRVREVYSCSFMAVVLSSDHQLSVEDAGAAWNVLDQLFPADASQRPMEPGMRETLLEKIITKARLKKELRVQIPVGSHIGQQAMQSSAGGYAAHIAAHPPVSSPASFGQRTAYQSTGNIFEDWDSLVQEQIWPGSLPSDNNYWV</sequence>
<evidence type="ECO:0000256" key="2">
    <source>
        <dbReference type="ARBA" id="ARBA00022723"/>
    </source>
</evidence>
<keyword evidence="7" id="KW-1185">Reference proteome</keyword>
<feature type="compositionally biased region" description="Low complexity" evidence="4">
    <location>
        <begin position="56"/>
        <end position="67"/>
    </location>
</feature>
<proteinExistence type="predicted"/>
<dbReference type="GO" id="GO:0003677">
    <property type="term" value="F:DNA binding"/>
    <property type="evidence" value="ECO:0007669"/>
    <property type="project" value="InterPro"/>
</dbReference>
<protein>
    <recommendedName>
        <fullName evidence="5">Zn(2)-C6 fungal-type domain-containing protein</fullName>
    </recommendedName>
</protein>
<dbReference type="PROSITE" id="PS00463">
    <property type="entry name" value="ZN2_CY6_FUNGAL_1"/>
    <property type="match status" value="1"/>
</dbReference>
<dbReference type="AlphaFoldDB" id="A0AAN6LND6"/>
<reference evidence="6 7" key="1">
    <citation type="submission" date="2021-02" db="EMBL/GenBank/DDBJ databases">
        <title>Genome assembly of Pseudopithomyces chartarum.</title>
        <authorList>
            <person name="Jauregui R."/>
            <person name="Singh J."/>
            <person name="Voisey C."/>
        </authorList>
    </citation>
    <scope>NUCLEOTIDE SEQUENCE [LARGE SCALE GENOMIC DNA]</scope>
    <source>
        <strain evidence="6 7">AGR01</strain>
    </source>
</reference>
<dbReference type="InterPro" id="IPR007219">
    <property type="entry name" value="XnlR_reg_dom"/>
</dbReference>
<evidence type="ECO:0000259" key="5">
    <source>
        <dbReference type="PROSITE" id="PS50048"/>
    </source>
</evidence>
<dbReference type="PANTHER" id="PTHR31001:SF40">
    <property type="entry name" value="ZN(II)2CYS6 TRANSCRIPTION FACTOR (EUROFUNG)"/>
    <property type="match status" value="1"/>
</dbReference>
<name>A0AAN6LND6_9PLEO</name>
<dbReference type="PROSITE" id="PS50048">
    <property type="entry name" value="ZN2_CY6_FUNGAL_2"/>
    <property type="match status" value="1"/>
</dbReference>
<dbReference type="CDD" id="cd00067">
    <property type="entry name" value="GAL4"/>
    <property type="match status" value="1"/>
</dbReference>
<evidence type="ECO:0000313" key="6">
    <source>
        <dbReference type="EMBL" id="KAK3197105.1"/>
    </source>
</evidence>
<keyword evidence="2" id="KW-0479">Metal-binding</keyword>
<evidence type="ECO:0000313" key="7">
    <source>
        <dbReference type="Proteomes" id="UP001280581"/>
    </source>
</evidence>
<dbReference type="GO" id="GO:0006351">
    <property type="term" value="P:DNA-templated transcription"/>
    <property type="evidence" value="ECO:0007669"/>
    <property type="project" value="InterPro"/>
</dbReference>
<dbReference type="InterPro" id="IPR001138">
    <property type="entry name" value="Zn2Cys6_DnaBD"/>
</dbReference>
<dbReference type="PANTHER" id="PTHR31001">
    <property type="entry name" value="UNCHARACTERIZED TRANSCRIPTIONAL REGULATORY PROTEIN"/>
    <property type="match status" value="1"/>
</dbReference>
<dbReference type="GO" id="GO:0008270">
    <property type="term" value="F:zinc ion binding"/>
    <property type="evidence" value="ECO:0007669"/>
    <property type="project" value="InterPro"/>
</dbReference>